<reference evidence="2" key="1">
    <citation type="journal article" date="2019" name="Int. J. Syst. Evol. Microbiol.">
        <title>The Global Catalogue of Microorganisms (GCM) 10K type strain sequencing project: providing services to taxonomists for standard genome sequencing and annotation.</title>
        <authorList>
            <consortium name="The Broad Institute Genomics Platform"/>
            <consortium name="The Broad Institute Genome Sequencing Center for Infectious Disease"/>
            <person name="Wu L."/>
            <person name="Ma J."/>
        </authorList>
    </citation>
    <scope>NUCLEOTIDE SEQUENCE [LARGE SCALE GENOMIC DNA]</scope>
    <source>
        <strain evidence="2">CCUG 37865</strain>
    </source>
</reference>
<evidence type="ECO:0008006" key="3">
    <source>
        <dbReference type="Google" id="ProtNLM"/>
    </source>
</evidence>
<proteinExistence type="predicted"/>
<dbReference type="Proteomes" id="UP001595882">
    <property type="component" value="Unassembled WGS sequence"/>
</dbReference>
<sequence>MKKEDPIWAGIFDEIKREFISFTGNYMDAVKKGASIAEKEILDNIDSGNQSTYIVISTFIRAIKKGIHYAMEQMIIFGANYVAQMKEKQRKK</sequence>
<protein>
    <recommendedName>
        <fullName evidence="3">LXG domain-containing protein</fullName>
    </recommendedName>
</protein>
<accession>A0ABV8WVT7</accession>
<keyword evidence="2" id="KW-1185">Reference proteome</keyword>
<evidence type="ECO:0000313" key="1">
    <source>
        <dbReference type="EMBL" id="MFC4402446.1"/>
    </source>
</evidence>
<dbReference type="EMBL" id="JBHSDT010000004">
    <property type="protein sequence ID" value="MFC4402446.1"/>
    <property type="molecule type" value="Genomic_DNA"/>
</dbReference>
<evidence type="ECO:0000313" key="2">
    <source>
        <dbReference type="Proteomes" id="UP001595882"/>
    </source>
</evidence>
<comment type="caution">
    <text evidence="1">The sequence shown here is derived from an EMBL/GenBank/DDBJ whole genome shotgun (WGS) entry which is preliminary data.</text>
</comment>
<dbReference type="RefSeq" id="WP_390250044.1">
    <property type="nucleotide sequence ID" value="NZ_JBHSDT010000004.1"/>
</dbReference>
<name>A0ABV8WVT7_9BACI</name>
<organism evidence="1 2">
    <name type="scientific">Gracilibacillus xinjiangensis</name>
    <dbReference type="NCBI Taxonomy" id="1193282"/>
    <lineage>
        <taxon>Bacteria</taxon>
        <taxon>Bacillati</taxon>
        <taxon>Bacillota</taxon>
        <taxon>Bacilli</taxon>
        <taxon>Bacillales</taxon>
        <taxon>Bacillaceae</taxon>
        <taxon>Gracilibacillus</taxon>
    </lineage>
</organism>
<gene>
    <name evidence="1" type="ORF">ACFOY7_05120</name>
</gene>